<feature type="compositionally biased region" description="Basic and acidic residues" evidence="10">
    <location>
        <begin position="325"/>
        <end position="340"/>
    </location>
</feature>
<evidence type="ECO:0000256" key="7">
    <source>
        <dbReference type="ARBA" id="ARBA00022989"/>
    </source>
</evidence>
<feature type="region of interest" description="Disordered" evidence="10">
    <location>
        <begin position="320"/>
        <end position="340"/>
    </location>
</feature>
<feature type="domain" description="ABC transporter" evidence="12">
    <location>
        <begin position="2"/>
        <end position="240"/>
    </location>
</feature>
<evidence type="ECO:0000256" key="1">
    <source>
        <dbReference type="ARBA" id="ARBA00004429"/>
    </source>
</evidence>
<organism evidence="13 14">
    <name type="scientific">Dorea longicatena</name>
    <dbReference type="NCBI Taxonomy" id="88431"/>
    <lineage>
        <taxon>Bacteria</taxon>
        <taxon>Bacillati</taxon>
        <taxon>Bacillota</taxon>
        <taxon>Clostridia</taxon>
        <taxon>Lachnospirales</taxon>
        <taxon>Lachnospiraceae</taxon>
        <taxon>Dorea</taxon>
    </lineage>
</organism>
<feature type="transmembrane region" description="Helical" evidence="11">
    <location>
        <begin position="266"/>
        <end position="285"/>
    </location>
</feature>
<comment type="caution">
    <text evidence="13">The sequence shown here is derived from an EMBL/GenBank/DDBJ whole genome shotgun (WGS) entry which is preliminary data.</text>
</comment>
<dbReference type="SUPFAM" id="SSF52540">
    <property type="entry name" value="P-loop containing nucleoside triphosphate hydrolases"/>
    <property type="match status" value="1"/>
</dbReference>
<comment type="similarity">
    <text evidence="9">Belongs to the ABC transporter superfamily. Macrolide exporter (TC 3.A.1.122) family.</text>
</comment>
<dbReference type="Pfam" id="PF00005">
    <property type="entry name" value="ABC_tran"/>
    <property type="match status" value="1"/>
</dbReference>
<accession>A0A6L8RZ41</accession>
<keyword evidence="6 13" id="KW-0067">ATP-binding</keyword>
<keyword evidence="8 11" id="KW-0472">Membrane</keyword>
<dbReference type="PROSITE" id="PS00211">
    <property type="entry name" value="ABC_TRANSPORTER_1"/>
    <property type="match status" value="1"/>
</dbReference>
<dbReference type="EMBL" id="WWSC01000007">
    <property type="protein sequence ID" value="MZK41544.1"/>
    <property type="molecule type" value="Genomic_DNA"/>
</dbReference>
<protein>
    <submittedName>
        <fullName evidence="13">ATP-binding cassette domain-containing protein</fullName>
    </submittedName>
</protein>
<dbReference type="PANTHER" id="PTHR42798:SF6">
    <property type="entry name" value="CELL DIVISION ATP-BINDING PROTEIN FTSE"/>
    <property type="match status" value="1"/>
</dbReference>
<dbReference type="PANTHER" id="PTHR42798">
    <property type="entry name" value="LIPOPROTEIN-RELEASING SYSTEM ATP-BINDING PROTEIN LOLD"/>
    <property type="match status" value="1"/>
</dbReference>
<dbReference type="GO" id="GO:0005524">
    <property type="term" value="F:ATP binding"/>
    <property type="evidence" value="ECO:0007669"/>
    <property type="project" value="UniProtKB-KW"/>
</dbReference>
<dbReference type="Pfam" id="PF02687">
    <property type="entry name" value="FtsX"/>
    <property type="match status" value="1"/>
</dbReference>
<keyword evidence="7 11" id="KW-1133">Transmembrane helix</keyword>
<proteinExistence type="inferred from homology"/>
<dbReference type="InterPro" id="IPR027417">
    <property type="entry name" value="P-loop_NTPase"/>
</dbReference>
<reference evidence="13 14" key="1">
    <citation type="journal article" date="2019" name="Nat. Med.">
        <title>A library of human gut bacterial isolates paired with longitudinal multiomics data enables mechanistic microbiome research.</title>
        <authorList>
            <person name="Poyet M."/>
            <person name="Groussin M."/>
            <person name="Gibbons S.M."/>
            <person name="Avila-Pacheco J."/>
            <person name="Jiang X."/>
            <person name="Kearney S.M."/>
            <person name="Perrotta A.R."/>
            <person name="Berdy B."/>
            <person name="Zhao S."/>
            <person name="Lieberman T.D."/>
            <person name="Swanson P.K."/>
            <person name="Smith M."/>
            <person name="Roesemann S."/>
            <person name="Alexander J.E."/>
            <person name="Rich S.A."/>
            <person name="Livny J."/>
            <person name="Vlamakis H."/>
            <person name="Clish C."/>
            <person name="Bullock K."/>
            <person name="Deik A."/>
            <person name="Scott J."/>
            <person name="Pierce K.A."/>
            <person name="Xavier R.J."/>
            <person name="Alm E.J."/>
        </authorList>
    </citation>
    <scope>NUCLEOTIDE SEQUENCE [LARGE SCALE GENOMIC DNA]</scope>
    <source>
        <strain evidence="13 14">BIOML-A6</strain>
    </source>
</reference>
<keyword evidence="5" id="KW-0547">Nucleotide-binding</keyword>
<evidence type="ECO:0000256" key="2">
    <source>
        <dbReference type="ARBA" id="ARBA00022448"/>
    </source>
</evidence>
<evidence type="ECO:0000256" key="4">
    <source>
        <dbReference type="ARBA" id="ARBA00022692"/>
    </source>
</evidence>
<dbReference type="FunFam" id="3.40.50.300:FF:000032">
    <property type="entry name" value="Export ABC transporter ATP-binding protein"/>
    <property type="match status" value="1"/>
</dbReference>
<dbReference type="AlphaFoldDB" id="A0A6L8RZ41"/>
<evidence type="ECO:0000313" key="13">
    <source>
        <dbReference type="EMBL" id="MZK41544.1"/>
    </source>
</evidence>
<feature type="transmembrane region" description="Helical" evidence="11">
    <location>
        <begin position="1074"/>
        <end position="1102"/>
    </location>
</feature>
<feature type="transmembrane region" description="Helical" evidence="11">
    <location>
        <begin position="1169"/>
        <end position="1190"/>
    </location>
</feature>
<dbReference type="Proteomes" id="UP000472916">
    <property type="component" value="Unassembled WGS sequence"/>
</dbReference>
<sequence length="1207" mass="132914">MLQIQHICKEYRTGNLVQKALDDVSLNLRDNEFVAILGPSGSGKTTLLNIIGGLDRYDSGDLIINGISTKKYKDRDWDSYRNHTIGFVFQSYNLIPHQTVLSNVELALTISGIGKEERRKRAIDALKKVGLGEQLHKRPSQMSGGQMQRVAIARALVNDPDILLADEPTGALDSDTSIQVMDLLKEVAKDRLVVMVTHNPELAEEYATRIVNLRDGKIRSDTDEYIVDEQTLKEPEHKNMGKSSMSFLTALALSFNNLKTKKARTLLTSFAGSIGIIGIALILALSNGVNGYIQSIEEETLSEYPLQIQSTGFDITSMMVGNTGTDDKSKDSSGKKNKDGQVKVMEMVTNMFSKMNTNDLKSLKKHLEKDNDALKSYTNAVEYDYDVDPQIYREDSDGVRQVHPDKSFSSIGIGADSGANNMMSSMMSTNVFYRMPKNTSLYEKQYDVKAGRWPKKYNECVLVLSQDGGMSDFLLYTLGLRDQMELDDMIKAFASEEEIKTPSSLGTYIYKDILNKKFKLVNQADYYEYDSQYKVWKDKSDNAEYMKKLVADGEDIKIVGIVQPAEGSKATALNMGIGYPYSLMTHVAEEAKNSEIVKQQKASSDINVFTGEKFGEDSGDNGLDMNSLFSVDEDALQKAFGMGDTDLAGSLGNSLDFSKAVNLQDAFKLDGNRLNLSGLVNLDQVDLNLSGLPSAGLGDMLSGLDVKVKPGGMQKMAVSLMEGYQAYAKTHPEADYSHLGDNFSEYLKTDGAKQIMKKYFSKILKESGKVTITEEKVQKLLTDIMQGFEKYVKDQGIGDISADQYGTYFRQYLQTAEAKQIITDWVNDLYKDVDIEISEADLQAMAQELAAGYLSYAQEKGYADVTKMGENFAAYLGTADGKQRLSNGLSETLDMKSLESQLSSGMNVYMKQAMRAYAKSFGNALETQISSAMEQIVGQMSSGMGKVMESAMTQIGQNLQSVMTDAMKIDTDAFAKAFQFNMTEDDLTELMMSMSGTASATYDSNLQKLGYADFAKPSEIDIYPKDFESKEQVVDYLDRYNKKMEKAGKDEQVISYTDVVGTLMSSVTDIVNTISYVLIAFVAISLVVSSIMIGVITYISVLERKKEIGILRAIGASKRNVSQVFNAETFIIGLCAGLIGIGLTLLLLLPGNMIIHAVADNSNVNAVLPVIPALVLIALSVVLTLLGGLIPSKKASKSDPVTALRTE</sequence>
<dbReference type="GO" id="GO:0005886">
    <property type="term" value="C:plasma membrane"/>
    <property type="evidence" value="ECO:0007669"/>
    <property type="project" value="UniProtKB-SubCell"/>
</dbReference>
<dbReference type="GO" id="GO:0022857">
    <property type="term" value="F:transmembrane transporter activity"/>
    <property type="evidence" value="ECO:0007669"/>
    <property type="project" value="UniProtKB-ARBA"/>
</dbReference>
<dbReference type="CDD" id="cd03255">
    <property type="entry name" value="ABC_MJ0796_LolCDE_FtsE"/>
    <property type="match status" value="1"/>
</dbReference>
<feature type="transmembrane region" description="Helical" evidence="11">
    <location>
        <begin position="1123"/>
        <end position="1149"/>
    </location>
</feature>
<evidence type="ECO:0000259" key="12">
    <source>
        <dbReference type="PROSITE" id="PS50893"/>
    </source>
</evidence>
<dbReference type="Gene3D" id="3.40.50.300">
    <property type="entry name" value="P-loop containing nucleotide triphosphate hydrolases"/>
    <property type="match status" value="1"/>
</dbReference>
<dbReference type="InterPro" id="IPR017911">
    <property type="entry name" value="MacB-like_ATP-bd"/>
</dbReference>
<gene>
    <name evidence="13" type="ORF">GT528_07415</name>
</gene>
<evidence type="ECO:0000256" key="11">
    <source>
        <dbReference type="SAM" id="Phobius"/>
    </source>
</evidence>
<evidence type="ECO:0000256" key="8">
    <source>
        <dbReference type="ARBA" id="ARBA00023136"/>
    </source>
</evidence>
<comment type="subcellular location">
    <subcellularLocation>
        <location evidence="1">Cell inner membrane</location>
        <topology evidence="1">Multi-pass membrane protein</topology>
    </subcellularLocation>
</comment>
<dbReference type="SMART" id="SM00382">
    <property type="entry name" value="AAA"/>
    <property type="match status" value="1"/>
</dbReference>
<evidence type="ECO:0000256" key="10">
    <source>
        <dbReference type="SAM" id="MobiDB-lite"/>
    </source>
</evidence>
<dbReference type="PROSITE" id="PS50893">
    <property type="entry name" value="ABC_TRANSPORTER_2"/>
    <property type="match status" value="1"/>
</dbReference>
<name>A0A6L8RZ41_9FIRM</name>
<evidence type="ECO:0000256" key="3">
    <source>
        <dbReference type="ARBA" id="ARBA00022475"/>
    </source>
</evidence>
<evidence type="ECO:0000256" key="6">
    <source>
        <dbReference type="ARBA" id="ARBA00022840"/>
    </source>
</evidence>
<dbReference type="GO" id="GO:0098796">
    <property type="term" value="C:membrane protein complex"/>
    <property type="evidence" value="ECO:0007669"/>
    <property type="project" value="UniProtKB-ARBA"/>
</dbReference>
<dbReference type="GO" id="GO:0016887">
    <property type="term" value="F:ATP hydrolysis activity"/>
    <property type="evidence" value="ECO:0007669"/>
    <property type="project" value="InterPro"/>
</dbReference>
<keyword evidence="4 11" id="KW-0812">Transmembrane</keyword>
<dbReference type="InterPro" id="IPR003838">
    <property type="entry name" value="ABC3_permease_C"/>
</dbReference>
<evidence type="ECO:0000256" key="9">
    <source>
        <dbReference type="ARBA" id="ARBA00038388"/>
    </source>
</evidence>
<keyword evidence="2" id="KW-0813">Transport</keyword>
<dbReference type="RefSeq" id="WP_130096578.1">
    <property type="nucleotide sequence ID" value="NZ_RCYC01000007.1"/>
</dbReference>
<dbReference type="InterPro" id="IPR003593">
    <property type="entry name" value="AAA+_ATPase"/>
</dbReference>
<dbReference type="InterPro" id="IPR003439">
    <property type="entry name" value="ABC_transporter-like_ATP-bd"/>
</dbReference>
<evidence type="ECO:0000313" key="14">
    <source>
        <dbReference type="Proteomes" id="UP000472916"/>
    </source>
</evidence>
<dbReference type="InterPro" id="IPR017871">
    <property type="entry name" value="ABC_transporter-like_CS"/>
</dbReference>
<keyword evidence="3" id="KW-1003">Cell membrane</keyword>
<evidence type="ECO:0000256" key="5">
    <source>
        <dbReference type="ARBA" id="ARBA00022741"/>
    </source>
</evidence>